<dbReference type="STRING" id="59750.AWC31_24110"/>
<dbReference type="GO" id="GO:0005886">
    <property type="term" value="C:plasma membrane"/>
    <property type="evidence" value="ECO:0007669"/>
    <property type="project" value="TreeGrafter"/>
</dbReference>
<evidence type="ECO:0000313" key="10">
    <source>
        <dbReference type="EMBL" id="KWX21609.1"/>
    </source>
</evidence>
<feature type="transmembrane region" description="Helical" evidence="9">
    <location>
        <begin position="6"/>
        <end position="25"/>
    </location>
</feature>
<evidence type="ECO:0000256" key="3">
    <source>
        <dbReference type="ARBA" id="ARBA00022448"/>
    </source>
</evidence>
<dbReference type="AlphaFoldDB" id="A0A132PGY5"/>
<protein>
    <submittedName>
        <fullName evidence="10">Sodium:solute symporter</fullName>
    </submittedName>
</protein>
<evidence type="ECO:0000256" key="2">
    <source>
        <dbReference type="ARBA" id="ARBA00006434"/>
    </source>
</evidence>
<feature type="transmembrane region" description="Helical" evidence="9">
    <location>
        <begin position="46"/>
        <end position="67"/>
    </location>
</feature>
<comment type="subcellular location">
    <subcellularLocation>
        <location evidence="1">Membrane</location>
        <topology evidence="1">Multi-pass membrane protein</topology>
    </subcellularLocation>
</comment>
<dbReference type="Pfam" id="PF00474">
    <property type="entry name" value="SSF"/>
    <property type="match status" value="1"/>
</dbReference>
<dbReference type="NCBIfam" id="NF046076">
    <property type="entry name" value="monocarbox_MctP"/>
    <property type="match status" value="1"/>
</dbReference>
<dbReference type="InterPro" id="IPR001734">
    <property type="entry name" value="Na/solute_symporter"/>
</dbReference>
<feature type="transmembrane region" description="Helical" evidence="9">
    <location>
        <begin position="439"/>
        <end position="458"/>
    </location>
</feature>
<dbReference type="Gene3D" id="1.20.1730.10">
    <property type="entry name" value="Sodium/glucose cotransporter"/>
    <property type="match status" value="1"/>
</dbReference>
<dbReference type="Proteomes" id="UP000070612">
    <property type="component" value="Unassembled WGS sequence"/>
</dbReference>
<comment type="similarity">
    <text evidence="2 7">Belongs to the sodium:solute symporter (SSF) (TC 2.A.21) family.</text>
</comment>
<dbReference type="InterPro" id="IPR050277">
    <property type="entry name" value="Sodium:Solute_Symporter"/>
</dbReference>
<organism evidence="10 11">
    <name type="scientific">Mycolicibacterium wolinskyi</name>
    <dbReference type="NCBI Taxonomy" id="59750"/>
    <lineage>
        <taxon>Bacteria</taxon>
        <taxon>Bacillati</taxon>
        <taxon>Actinomycetota</taxon>
        <taxon>Actinomycetes</taxon>
        <taxon>Mycobacteriales</taxon>
        <taxon>Mycobacteriaceae</taxon>
        <taxon>Mycolicibacterium</taxon>
    </lineage>
</organism>
<gene>
    <name evidence="10" type="ORF">AFM11_24045</name>
</gene>
<evidence type="ECO:0000256" key="5">
    <source>
        <dbReference type="ARBA" id="ARBA00022989"/>
    </source>
</evidence>
<keyword evidence="5 9" id="KW-1133">Transmembrane helix</keyword>
<keyword evidence="3" id="KW-0813">Transport</keyword>
<feature type="transmembrane region" description="Helical" evidence="9">
    <location>
        <begin position="73"/>
        <end position="98"/>
    </location>
</feature>
<comment type="caution">
    <text evidence="10">The sequence shown here is derived from an EMBL/GenBank/DDBJ whole genome shotgun (WGS) entry which is preliminary data.</text>
</comment>
<dbReference type="PATRIC" id="fig|59750.3.peg.2168"/>
<dbReference type="CDD" id="cd10322">
    <property type="entry name" value="SLC5sbd"/>
    <property type="match status" value="1"/>
</dbReference>
<dbReference type="EMBL" id="LGTW01000018">
    <property type="protein sequence ID" value="KWX21609.1"/>
    <property type="molecule type" value="Genomic_DNA"/>
</dbReference>
<dbReference type="RefSeq" id="WP_067853559.1">
    <property type="nucleotide sequence ID" value="NZ_LGTW01000018.1"/>
</dbReference>
<feature type="compositionally biased region" description="Polar residues" evidence="8">
    <location>
        <begin position="510"/>
        <end position="521"/>
    </location>
</feature>
<evidence type="ECO:0000256" key="4">
    <source>
        <dbReference type="ARBA" id="ARBA00022692"/>
    </source>
</evidence>
<accession>A0A132PGY5</accession>
<dbReference type="PROSITE" id="PS50283">
    <property type="entry name" value="NA_SOLUT_SYMP_3"/>
    <property type="match status" value="1"/>
</dbReference>
<keyword evidence="4 9" id="KW-0812">Transmembrane</keyword>
<evidence type="ECO:0000256" key="6">
    <source>
        <dbReference type="ARBA" id="ARBA00023136"/>
    </source>
</evidence>
<feature type="transmembrane region" description="Helical" evidence="9">
    <location>
        <begin position="126"/>
        <end position="147"/>
    </location>
</feature>
<name>A0A132PGY5_9MYCO</name>
<feature type="transmembrane region" description="Helical" evidence="9">
    <location>
        <begin position="383"/>
        <end position="402"/>
    </location>
</feature>
<evidence type="ECO:0000256" key="1">
    <source>
        <dbReference type="ARBA" id="ARBA00004141"/>
    </source>
</evidence>
<feature type="transmembrane region" description="Helical" evidence="9">
    <location>
        <begin position="333"/>
        <end position="362"/>
    </location>
</feature>
<keyword evidence="11" id="KW-1185">Reference proteome</keyword>
<evidence type="ECO:0000313" key="11">
    <source>
        <dbReference type="Proteomes" id="UP000070612"/>
    </source>
</evidence>
<feature type="transmembrane region" description="Helical" evidence="9">
    <location>
        <begin position="289"/>
        <end position="313"/>
    </location>
</feature>
<reference evidence="10 11" key="1">
    <citation type="submission" date="2015-07" db="EMBL/GenBank/DDBJ databases">
        <title>A draft genome sequence of Mycobacterium wolinskyi.</title>
        <authorList>
            <person name="de Man T.J."/>
            <person name="Perry K.A."/>
            <person name="Coulliette A.D."/>
            <person name="Jensen B."/>
            <person name="Toney N.C."/>
            <person name="Limbago B.M."/>
            <person name="Noble-Wang J."/>
        </authorList>
    </citation>
    <scope>NUCLEOTIDE SEQUENCE [LARGE SCALE GENOMIC DNA]</scope>
    <source>
        <strain evidence="10 11">CDC_01</strain>
    </source>
</reference>
<proteinExistence type="inferred from homology"/>
<dbReference type="PANTHER" id="PTHR48086">
    <property type="entry name" value="SODIUM/PROLINE SYMPORTER-RELATED"/>
    <property type="match status" value="1"/>
</dbReference>
<feature type="transmembrane region" description="Helical" evidence="9">
    <location>
        <begin position="197"/>
        <end position="216"/>
    </location>
</feature>
<feature type="region of interest" description="Disordered" evidence="8">
    <location>
        <begin position="508"/>
        <end position="533"/>
    </location>
</feature>
<keyword evidence="6 9" id="KW-0472">Membrane</keyword>
<feature type="transmembrane region" description="Helical" evidence="9">
    <location>
        <begin position="252"/>
        <end position="277"/>
    </location>
</feature>
<evidence type="ECO:0000256" key="7">
    <source>
        <dbReference type="RuleBase" id="RU362091"/>
    </source>
</evidence>
<feature type="transmembrane region" description="Helical" evidence="9">
    <location>
        <begin position="408"/>
        <end position="432"/>
    </location>
</feature>
<sequence length="533" mass="56812">MSFNGVTFTVFLILIMLVTGMGFIASRWRRANNLNHLDEWALGGRGFGGFVTWFLLGGDLYSAYTLIAVPAAIYSIGAFGFYAVPNAVVLYSLGFLFLPKLVRLAHEKGYVTLTDFVNDRFKSPTLGLAITVTGLLATLPYLALQLIGLEVIFASMGLNFGPQASWFLNHLPLFVAFGVLAAYTYSSGIRAPALIAFLKDGLTYVVVIVAIIVIPIKLGGFDNIFADAGQAIAARNNSTDPQAAAISVNASVYMTLALGSGMAFFLYPHAITGVFAARGARTVRRNMSVLPMYTVLLGLVALLGMMALAAGITPLNGNPQFAVPQLLIEMFPSWFVGVAFAAIAMSALVPAAIMAIGAGNLVSRNIIRQYSQSAVSTYRETQISKIVSVLIKVGALVFVLTLDSQFALNFQLLGGIWILQTIPTVLLGLFTVRFADKRALLAGWAVGIAYGTIAAYNVSSPTADHFGGSTAVPFFLSSPMYIAISALILNLVVTIVWSMSATILKRDQRQSGTTTSPPSTECSDEDATLTAPA</sequence>
<dbReference type="PANTHER" id="PTHR48086:SF8">
    <property type="entry name" value="MONOCARBOXYLIC ACID PERMEASE"/>
    <property type="match status" value="1"/>
</dbReference>
<dbReference type="InterPro" id="IPR038377">
    <property type="entry name" value="Na/Glc_symporter_sf"/>
</dbReference>
<feature type="transmembrane region" description="Helical" evidence="9">
    <location>
        <begin position="167"/>
        <end position="185"/>
    </location>
</feature>
<evidence type="ECO:0000256" key="8">
    <source>
        <dbReference type="SAM" id="MobiDB-lite"/>
    </source>
</evidence>
<dbReference type="GO" id="GO:0022857">
    <property type="term" value="F:transmembrane transporter activity"/>
    <property type="evidence" value="ECO:0007669"/>
    <property type="project" value="InterPro"/>
</dbReference>
<feature type="transmembrane region" description="Helical" evidence="9">
    <location>
        <begin position="478"/>
        <end position="499"/>
    </location>
</feature>
<evidence type="ECO:0000256" key="9">
    <source>
        <dbReference type="SAM" id="Phobius"/>
    </source>
</evidence>